<comment type="caution">
    <text evidence="2">The sequence shown here is derived from an EMBL/GenBank/DDBJ whole genome shotgun (WGS) entry which is preliminary data.</text>
</comment>
<protein>
    <submittedName>
        <fullName evidence="2">Uncharacterized protein</fullName>
    </submittedName>
</protein>
<sequence>MEPKWAQRSYFGCSGVWGPDPCDVTHGTSQAKFFGRPQRARISRHGTWYDYGTSCAQKMVPMGLPVVHGTSTQMGTPLWYFLSMKSSQRGAYIGGLKPGNRCAETQRVNEHQRSWIHDVGIRDVDFPNLNRHASKELYAKVKIDACDAKAFQHQVQPKDRVEEAQVSEFIAAWKEEHVQEHAAKQNNQDADDENDNDEEDEGSCTGLLRGYTKAVKR</sequence>
<keyword evidence="3" id="KW-1185">Reference proteome</keyword>
<accession>A0AAD7HJS7</accession>
<dbReference type="Proteomes" id="UP001215280">
    <property type="component" value="Unassembled WGS sequence"/>
</dbReference>
<gene>
    <name evidence="2" type="ORF">DFH07DRAFT_784123</name>
</gene>
<name>A0AAD7HJS7_9AGAR</name>
<feature type="compositionally biased region" description="Acidic residues" evidence="1">
    <location>
        <begin position="189"/>
        <end position="202"/>
    </location>
</feature>
<dbReference type="AlphaFoldDB" id="A0AAD7HJS7"/>
<proteinExistence type="predicted"/>
<evidence type="ECO:0000256" key="1">
    <source>
        <dbReference type="SAM" id="MobiDB-lite"/>
    </source>
</evidence>
<evidence type="ECO:0000313" key="3">
    <source>
        <dbReference type="Proteomes" id="UP001215280"/>
    </source>
</evidence>
<dbReference type="EMBL" id="JARJLG010000268">
    <property type="protein sequence ID" value="KAJ7721437.1"/>
    <property type="molecule type" value="Genomic_DNA"/>
</dbReference>
<reference evidence="2" key="1">
    <citation type="submission" date="2023-03" db="EMBL/GenBank/DDBJ databases">
        <title>Massive genome expansion in bonnet fungi (Mycena s.s.) driven by repeated elements and novel gene families across ecological guilds.</title>
        <authorList>
            <consortium name="Lawrence Berkeley National Laboratory"/>
            <person name="Harder C.B."/>
            <person name="Miyauchi S."/>
            <person name="Viragh M."/>
            <person name="Kuo A."/>
            <person name="Thoen E."/>
            <person name="Andreopoulos B."/>
            <person name="Lu D."/>
            <person name="Skrede I."/>
            <person name="Drula E."/>
            <person name="Henrissat B."/>
            <person name="Morin E."/>
            <person name="Kohler A."/>
            <person name="Barry K."/>
            <person name="LaButti K."/>
            <person name="Morin E."/>
            <person name="Salamov A."/>
            <person name="Lipzen A."/>
            <person name="Mereny Z."/>
            <person name="Hegedus B."/>
            <person name="Baldrian P."/>
            <person name="Stursova M."/>
            <person name="Weitz H."/>
            <person name="Taylor A."/>
            <person name="Grigoriev I.V."/>
            <person name="Nagy L.G."/>
            <person name="Martin F."/>
            <person name="Kauserud H."/>
        </authorList>
    </citation>
    <scope>NUCLEOTIDE SEQUENCE</scope>
    <source>
        <strain evidence="2">CBHHK188m</strain>
    </source>
</reference>
<evidence type="ECO:0000313" key="2">
    <source>
        <dbReference type="EMBL" id="KAJ7721437.1"/>
    </source>
</evidence>
<feature type="region of interest" description="Disordered" evidence="1">
    <location>
        <begin position="180"/>
        <end position="217"/>
    </location>
</feature>
<organism evidence="2 3">
    <name type="scientific">Mycena maculata</name>
    <dbReference type="NCBI Taxonomy" id="230809"/>
    <lineage>
        <taxon>Eukaryota</taxon>
        <taxon>Fungi</taxon>
        <taxon>Dikarya</taxon>
        <taxon>Basidiomycota</taxon>
        <taxon>Agaricomycotina</taxon>
        <taxon>Agaricomycetes</taxon>
        <taxon>Agaricomycetidae</taxon>
        <taxon>Agaricales</taxon>
        <taxon>Marasmiineae</taxon>
        <taxon>Mycenaceae</taxon>
        <taxon>Mycena</taxon>
    </lineage>
</organism>